<evidence type="ECO:0000256" key="4">
    <source>
        <dbReference type="ARBA" id="ARBA00022490"/>
    </source>
</evidence>
<feature type="active site" evidence="10">
    <location>
        <position position="147"/>
    </location>
</feature>
<protein>
    <recommendedName>
        <fullName evidence="3 10">Isopentenyl-diphosphate Delta-isomerase</fullName>
        <shortName evidence="10">IPP isomerase</shortName>
        <ecNumber evidence="3 10">5.3.3.2</ecNumber>
    </recommendedName>
    <alternativeName>
        <fullName evidence="10">IPP:DMAPP isomerase</fullName>
    </alternativeName>
    <alternativeName>
        <fullName evidence="10">Isopentenyl pyrophosphate isomerase</fullName>
    </alternativeName>
</protein>
<dbReference type="Proteomes" id="UP001500427">
    <property type="component" value="Unassembled WGS sequence"/>
</dbReference>
<keyword evidence="9 10" id="KW-0413">Isomerase</keyword>
<dbReference type="InterPro" id="IPR000086">
    <property type="entry name" value="NUDIX_hydrolase_dom"/>
</dbReference>
<comment type="similarity">
    <text evidence="2 10">Belongs to the IPP isomerase type 1 family.</text>
</comment>
<comment type="pathway">
    <text evidence="1 10">Isoprenoid biosynthesis; dimethylallyl diphosphate biosynthesis; dimethylallyl diphosphate from isopentenyl diphosphate: step 1/1.</text>
</comment>
<dbReference type="PROSITE" id="PS51462">
    <property type="entry name" value="NUDIX"/>
    <property type="match status" value="1"/>
</dbReference>
<dbReference type="NCBIfam" id="TIGR02150">
    <property type="entry name" value="IPP_isom_1"/>
    <property type="match status" value="1"/>
</dbReference>
<keyword evidence="5 10" id="KW-0479">Metal-binding</keyword>
<keyword evidence="14" id="KW-1185">Reference proteome</keyword>
<accession>A0ABP9J4D0</accession>
<dbReference type="PANTHER" id="PTHR10885">
    <property type="entry name" value="ISOPENTENYL-DIPHOSPHATE DELTA-ISOMERASE"/>
    <property type="match status" value="1"/>
</dbReference>
<dbReference type="InterPro" id="IPR015797">
    <property type="entry name" value="NUDIX_hydrolase-like_dom_sf"/>
</dbReference>
<comment type="function">
    <text evidence="10">Catalyzes the 1,3-allylic rearrangement of the homoallylic substrate isopentenyl (IPP) to its highly electrophilic allylic isomer, dimethylallyl diphosphate (DMAPP).</text>
</comment>
<dbReference type="InterPro" id="IPR011876">
    <property type="entry name" value="IsopentenylPP_isomerase_typ1"/>
</dbReference>
<dbReference type="Pfam" id="PF00293">
    <property type="entry name" value="NUDIX"/>
    <property type="match status" value="1"/>
</dbReference>
<comment type="subcellular location">
    <subcellularLocation>
        <location evidence="10">Cytoplasm</location>
    </subcellularLocation>
</comment>
<dbReference type="EMBL" id="BAABIW010000006">
    <property type="protein sequence ID" value="GAA5018217.1"/>
    <property type="molecule type" value="Genomic_DNA"/>
</dbReference>
<evidence type="ECO:0000259" key="12">
    <source>
        <dbReference type="PROSITE" id="PS51462"/>
    </source>
</evidence>
<evidence type="ECO:0000256" key="5">
    <source>
        <dbReference type="ARBA" id="ARBA00022723"/>
    </source>
</evidence>
<evidence type="ECO:0000256" key="10">
    <source>
        <dbReference type="HAMAP-Rule" id="MF_00202"/>
    </source>
</evidence>
<dbReference type="HAMAP" id="MF_00202">
    <property type="entry name" value="Idi"/>
    <property type="match status" value="1"/>
</dbReference>
<evidence type="ECO:0000313" key="14">
    <source>
        <dbReference type="Proteomes" id="UP001500427"/>
    </source>
</evidence>
<proteinExistence type="inferred from homology"/>
<comment type="cofactor">
    <cofactor evidence="10">
        <name>Mg(2+)</name>
        <dbReference type="ChEBI" id="CHEBI:18420"/>
    </cofactor>
    <text evidence="10">Binds 1 Mg(2+) ion per subunit. The magnesium ion binds only when substrate is bound.</text>
</comment>
<evidence type="ECO:0000256" key="2">
    <source>
        <dbReference type="ARBA" id="ARBA00007579"/>
    </source>
</evidence>
<comment type="catalytic activity">
    <reaction evidence="10">
        <text>isopentenyl diphosphate = dimethylallyl diphosphate</text>
        <dbReference type="Rhea" id="RHEA:23284"/>
        <dbReference type="ChEBI" id="CHEBI:57623"/>
        <dbReference type="ChEBI" id="CHEBI:128769"/>
        <dbReference type="EC" id="5.3.3.2"/>
    </reaction>
</comment>
<evidence type="ECO:0000256" key="6">
    <source>
        <dbReference type="ARBA" id="ARBA00022842"/>
    </source>
</evidence>
<dbReference type="CDD" id="cd02885">
    <property type="entry name" value="NUDIX_IPP_Isomerase"/>
    <property type="match status" value="1"/>
</dbReference>
<evidence type="ECO:0000256" key="1">
    <source>
        <dbReference type="ARBA" id="ARBA00004826"/>
    </source>
</evidence>
<feature type="binding site" evidence="10">
    <location>
        <position position="147"/>
    </location>
    <ligand>
        <name>Mn(2+)</name>
        <dbReference type="ChEBI" id="CHEBI:29035"/>
    </ligand>
</feature>
<feature type="binding site" evidence="10">
    <location>
        <position position="101"/>
    </location>
    <ligand>
        <name>Mn(2+)</name>
        <dbReference type="ChEBI" id="CHEBI:29035"/>
    </ligand>
</feature>
<feature type="binding site" evidence="10">
    <location>
        <position position="64"/>
    </location>
    <ligand>
        <name>Mn(2+)</name>
        <dbReference type="ChEBI" id="CHEBI:29035"/>
    </ligand>
</feature>
<dbReference type="EC" id="5.3.3.2" evidence="3 10"/>
<feature type="domain" description="Nudix hydrolase" evidence="12">
    <location>
        <begin position="62"/>
        <end position="199"/>
    </location>
</feature>
<evidence type="ECO:0000256" key="3">
    <source>
        <dbReference type="ARBA" id="ARBA00012057"/>
    </source>
</evidence>
<feature type="binding site" evidence="10">
    <location>
        <position position="119"/>
    </location>
    <ligand>
        <name>Mg(2+)</name>
        <dbReference type="ChEBI" id="CHEBI:18420"/>
    </ligand>
</feature>
<dbReference type="NCBIfam" id="NF002995">
    <property type="entry name" value="PRK03759.1"/>
    <property type="match status" value="1"/>
</dbReference>
<dbReference type="InterPro" id="IPR056375">
    <property type="entry name" value="Idi_bact"/>
</dbReference>
<dbReference type="SUPFAM" id="SSF55811">
    <property type="entry name" value="Nudix"/>
    <property type="match status" value="1"/>
</dbReference>
<name>A0ABP9J4D0_9MICO</name>
<feature type="binding site" evidence="10">
    <location>
        <position position="145"/>
    </location>
    <ligand>
        <name>Mn(2+)</name>
        <dbReference type="ChEBI" id="CHEBI:29035"/>
    </ligand>
</feature>
<evidence type="ECO:0000256" key="8">
    <source>
        <dbReference type="ARBA" id="ARBA00023229"/>
    </source>
</evidence>
<feature type="region of interest" description="Disordered" evidence="11">
    <location>
        <begin position="204"/>
        <end position="233"/>
    </location>
</feature>
<keyword evidence="6 10" id="KW-0460">Magnesium</keyword>
<organism evidence="13 14">
    <name type="scientific">Terrabacter aeriphilus</name>
    <dbReference type="NCBI Taxonomy" id="515662"/>
    <lineage>
        <taxon>Bacteria</taxon>
        <taxon>Bacillati</taxon>
        <taxon>Actinomycetota</taxon>
        <taxon>Actinomycetes</taxon>
        <taxon>Micrococcales</taxon>
        <taxon>Intrasporangiaceae</taxon>
        <taxon>Terrabacter</taxon>
    </lineage>
</organism>
<feature type="active site" evidence="10">
    <location>
        <position position="99"/>
    </location>
</feature>
<keyword evidence="4 10" id="KW-0963">Cytoplasm</keyword>
<keyword evidence="7 10" id="KW-0464">Manganese</keyword>
<evidence type="ECO:0000256" key="11">
    <source>
        <dbReference type="SAM" id="MobiDB-lite"/>
    </source>
</evidence>
<evidence type="ECO:0000256" key="7">
    <source>
        <dbReference type="ARBA" id="ARBA00023211"/>
    </source>
</evidence>
<gene>
    <name evidence="10 13" type="primary">idi</name>
    <name evidence="13" type="ORF">GCM10023258_04890</name>
</gene>
<sequence length="233" mass="24511">MSASVNEPGNAVDAVDAVDPVGAVNAVDTAAGGAEELVVLVSPDGRAVGTAPKATVHHAATPLHLAFSAYLFDEAGRLLLTRRALDKATFPGVWTNSACGHPAPGEPLEAAVRRRARDELGLTVTGLRLVLPRFSYRAEMDGVVEWELCPVLVGRVEPAVAADTRPDPAEVAEAAWVEWPSFAADVVAGRRPVSSWCREQVAELTALGPTPESWPTADPRDLPPAATTETEDP</sequence>
<evidence type="ECO:0000256" key="9">
    <source>
        <dbReference type="ARBA" id="ARBA00023235"/>
    </source>
</evidence>
<reference evidence="14" key="1">
    <citation type="journal article" date="2019" name="Int. J. Syst. Evol. Microbiol.">
        <title>The Global Catalogue of Microorganisms (GCM) 10K type strain sequencing project: providing services to taxonomists for standard genome sequencing and annotation.</title>
        <authorList>
            <consortium name="The Broad Institute Genomics Platform"/>
            <consortium name="The Broad Institute Genome Sequencing Center for Infectious Disease"/>
            <person name="Wu L."/>
            <person name="Ma J."/>
        </authorList>
    </citation>
    <scope>NUCLEOTIDE SEQUENCE [LARGE SCALE GENOMIC DNA]</scope>
    <source>
        <strain evidence="14">JCM 17687</strain>
    </source>
</reference>
<dbReference type="PANTHER" id="PTHR10885:SF0">
    <property type="entry name" value="ISOPENTENYL-DIPHOSPHATE DELTA-ISOMERASE"/>
    <property type="match status" value="1"/>
</dbReference>
<comment type="caution">
    <text evidence="13">The sequence shown here is derived from an EMBL/GenBank/DDBJ whole genome shotgun (WGS) entry which is preliminary data.</text>
</comment>
<comment type="cofactor">
    <cofactor evidence="10">
        <name>Mn(2+)</name>
        <dbReference type="ChEBI" id="CHEBI:29035"/>
    </cofactor>
    <text evidence="10">Binds 1 Mn(2+) ion per subunit.</text>
</comment>
<feature type="binding site" evidence="10">
    <location>
        <position position="57"/>
    </location>
    <ligand>
        <name>Mn(2+)</name>
        <dbReference type="ChEBI" id="CHEBI:29035"/>
    </ligand>
</feature>
<evidence type="ECO:0000313" key="13">
    <source>
        <dbReference type="EMBL" id="GAA5018217.1"/>
    </source>
</evidence>
<dbReference type="Gene3D" id="3.90.79.10">
    <property type="entry name" value="Nucleoside Triphosphate Pyrophosphohydrolase"/>
    <property type="match status" value="1"/>
</dbReference>
<keyword evidence="8 10" id="KW-0414">Isoprene biosynthesis</keyword>